<protein>
    <recommendedName>
        <fullName evidence="5">Cysteine protease RIM13</fullName>
    </recommendedName>
</protein>
<evidence type="ECO:0000313" key="8">
    <source>
        <dbReference type="EMBL" id="ODV90346.1"/>
    </source>
</evidence>
<reference evidence="9" key="1">
    <citation type="submission" date="2016-02" db="EMBL/GenBank/DDBJ databases">
        <title>Comparative genomics of biotechnologically important yeasts.</title>
        <authorList>
            <consortium name="DOE Joint Genome Institute"/>
            <person name="Riley R."/>
            <person name="Haridas S."/>
            <person name="Wolfe K.H."/>
            <person name="Lopes M.R."/>
            <person name="Hittinger C.T."/>
            <person name="Goker M."/>
            <person name="Salamov A."/>
            <person name="Wisecaver J."/>
            <person name="Long T.M."/>
            <person name="Aerts A.L."/>
            <person name="Barry K."/>
            <person name="Choi C."/>
            <person name="Clum A."/>
            <person name="Coughlan A.Y."/>
            <person name="Deshpande S."/>
            <person name="Douglass A.P."/>
            <person name="Hanson S.J."/>
            <person name="Klenk H.-P."/>
            <person name="Labutti K."/>
            <person name="Lapidus A."/>
            <person name="Lindquist E."/>
            <person name="Lipzen A."/>
            <person name="Meier-Kolthoff J.P."/>
            <person name="Ohm R.A."/>
            <person name="Otillar R.P."/>
            <person name="Pangilinan J."/>
            <person name="Peng Y."/>
            <person name="Rokas A."/>
            <person name="Rosa C.A."/>
            <person name="Scheuner C."/>
            <person name="Sibirny A.A."/>
            <person name="Slot J.C."/>
            <person name="Stielow J.B."/>
            <person name="Sun H."/>
            <person name="Kurtzman C.P."/>
            <person name="Blackwell M."/>
            <person name="Jeffries T.W."/>
            <person name="Grigoriev I.V."/>
        </authorList>
    </citation>
    <scope>NUCLEOTIDE SEQUENCE [LARGE SCALE GENOMIC DNA]</scope>
    <source>
        <strain evidence="9">NRRL Y-17796</strain>
    </source>
</reference>
<dbReference type="SUPFAM" id="SSF54001">
    <property type="entry name" value="Cysteine proteinases"/>
    <property type="match status" value="1"/>
</dbReference>
<sequence>MSSSQCLRNMYFAYSEGDIALAQQNALDAAKIALQKAESAAPESPQRSKYAKRAQIALDLADRLKQHKRILSDQDVIAWQSSLIRGMPYYPTRMISDAPACFDQLSIPSDSEHETHKPLPLKKRQYREPVALYSDPSGLLSMSRAQKKHLGRWIRPGATQSSLHFPGKEYFQLVQDLSNDCSFVAALSAFSYHIHMHPDMYKYGILESLIRPSSAKGKFYVRLLLNGAWRIVTVDNQLPLGVHKRALHVASPSHPLLYAAALVEKAILKILGGYDSPGSSAAMDAYTMSGWIPEQISLTDAKLSASKLQEFILKARDRNVIMCAGTGNVSDYEASVYKLAANHDYSVFDVRMHDNELYLLLRNPWSEENATESTPRIARDDQLLAKPDDPRTFWISYSSFMMYFAFFYINWSPRNFTHAAHFHVANKYTLSTSPPKSYLSKTQVQLSLTDTNEPQEVWILCVKHYETIPDTFNSTSMALAVFDSPNVCYSPQDAYMLVEPMFSNSYSVLHRVTIAPDKPATILPVFTSSEPVARAIDSSIAPEELRATISVYTVSGKVALKQARKRFEHSKTVNGRWSYSNAKSEADIFLQSPQYYLELAAESDLDLVLEATPSEAMVRIALYAAEEKRLDEIPDASSELISSGSYEEGLAVCRGRRLAAGRYIAVPAAAVGTDFASFALTIIGDAQEAVSGFTKALPRGAGMTKYTFDGTEFILQAFRSCTVEIYAIATDTHVTDVSIAAALADRTVATARSARSVAHIQFNVESETKYYIMAAGQVTVEVYSSDDIRIYND</sequence>
<dbReference type="Pfam" id="PF00648">
    <property type="entry name" value="Peptidase_C2"/>
    <property type="match status" value="1"/>
</dbReference>
<dbReference type="InterPro" id="IPR051297">
    <property type="entry name" value="PalB/RIM13"/>
</dbReference>
<feature type="active site" evidence="6">
    <location>
        <position position="181"/>
    </location>
</feature>
<organism evidence="8 9">
    <name type="scientific">Tortispora caseinolytica NRRL Y-17796</name>
    <dbReference type="NCBI Taxonomy" id="767744"/>
    <lineage>
        <taxon>Eukaryota</taxon>
        <taxon>Fungi</taxon>
        <taxon>Dikarya</taxon>
        <taxon>Ascomycota</taxon>
        <taxon>Saccharomycotina</taxon>
        <taxon>Trigonopsidomycetes</taxon>
        <taxon>Trigonopsidales</taxon>
        <taxon>Trigonopsidaceae</taxon>
        <taxon>Tortispora</taxon>
    </lineage>
</organism>
<keyword evidence="9" id="KW-1185">Reference proteome</keyword>
<keyword evidence="4 6" id="KW-0788">Thiol protease</keyword>
<evidence type="ECO:0000256" key="5">
    <source>
        <dbReference type="ARBA" id="ARBA00042255"/>
    </source>
</evidence>
<dbReference type="InterPro" id="IPR001300">
    <property type="entry name" value="Peptidase_C2_calpain_cat"/>
</dbReference>
<dbReference type="AlphaFoldDB" id="A0A1E4TF15"/>
<keyword evidence="2 6" id="KW-0645">Protease</keyword>
<evidence type="ECO:0000256" key="3">
    <source>
        <dbReference type="ARBA" id="ARBA00022801"/>
    </source>
</evidence>
<evidence type="ECO:0000256" key="2">
    <source>
        <dbReference type="ARBA" id="ARBA00022670"/>
    </source>
</evidence>
<evidence type="ECO:0000259" key="7">
    <source>
        <dbReference type="PROSITE" id="PS50203"/>
    </source>
</evidence>
<dbReference type="OrthoDB" id="167576at2759"/>
<dbReference type="SMART" id="SM00230">
    <property type="entry name" value="CysPc"/>
    <property type="match status" value="1"/>
</dbReference>
<dbReference type="InterPro" id="IPR036213">
    <property type="entry name" value="Calpain_III_sf"/>
</dbReference>
<dbReference type="Gene3D" id="3.90.70.10">
    <property type="entry name" value="Cysteine proteinases"/>
    <property type="match status" value="1"/>
</dbReference>
<evidence type="ECO:0000256" key="6">
    <source>
        <dbReference type="PROSITE-ProRule" id="PRU00239"/>
    </source>
</evidence>
<name>A0A1E4TF15_9ASCO</name>
<dbReference type="PANTHER" id="PTHR46143">
    <property type="entry name" value="CALPAIN-7"/>
    <property type="match status" value="1"/>
</dbReference>
<evidence type="ECO:0000256" key="1">
    <source>
        <dbReference type="ARBA" id="ARBA00010193"/>
    </source>
</evidence>
<dbReference type="Gene3D" id="2.60.120.380">
    <property type="match status" value="1"/>
</dbReference>
<evidence type="ECO:0000256" key="4">
    <source>
        <dbReference type="ARBA" id="ARBA00022807"/>
    </source>
</evidence>
<feature type="domain" description="Calpain catalytic" evidence="7">
    <location>
        <begin position="128"/>
        <end position="413"/>
    </location>
</feature>
<dbReference type="GO" id="GO:0004198">
    <property type="term" value="F:calcium-dependent cysteine-type endopeptidase activity"/>
    <property type="evidence" value="ECO:0007669"/>
    <property type="project" value="InterPro"/>
</dbReference>
<dbReference type="EMBL" id="KV453842">
    <property type="protein sequence ID" value="ODV90346.1"/>
    <property type="molecule type" value="Genomic_DNA"/>
</dbReference>
<dbReference type="GO" id="GO:0006508">
    <property type="term" value="P:proteolysis"/>
    <property type="evidence" value="ECO:0007669"/>
    <property type="project" value="UniProtKB-KW"/>
</dbReference>
<comment type="similarity">
    <text evidence="1">Belongs to the peptidase C2 family. PalB/RIM13 subfamily.</text>
</comment>
<evidence type="ECO:0000313" key="9">
    <source>
        <dbReference type="Proteomes" id="UP000095023"/>
    </source>
</evidence>
<proteinExistence type="inferred from homology"/>
<dbReference type="PROSITE" id="PS50203">
    <property type="entry name" value="CALPAIN_CAT"/>
    <property type="match status" value="1"/>
</dbReference>
<accession>A0A1E4TF15</accession>
<dbReference type="Proteomes" id="UP000095023">
    <property type="component" value="Unassembled WGS sequence"/>
</dbReference>
<dbReference type="InterPro" id="IPR038765">
    <property type="entry name" value="Papain-like_cys_pep_sf"/>
</dbReference>
<keyword evidence="3 6" id="KW-0378">Hydrolase</keyword>
<gene>
    <name evidence="8" type="ORF">CANCADRAFT_105158</name>
</gene>
<feature type="active site" evidence="6">
    <location>
        <position position="343"/>
    </location>
</feature>
<dbReference type="PANTHER" id="PTHR46143:SF1">
    <property type="entry name" value="CALPAIN-7"/>
    <property type="match status" value="1"/>
</dbReference>
<dbReference type="SUPFAM" id="SSF49758">
    <property type="entry name" value="Calpain large subunit, middle domain (domain III)"/>
    <property type="match status" value="1"/>
</dbReference>
<feature type="active site" evidence="6">
    <location>
        <position position="363"/>
    </location>
</feature>